<feature type="transmembrane region" description="Helical" evidence="6">
    <location>
        <begin position="9"/>
        <end position="26"/>
    </location>
</feature>
<comment type="subcellular location">
    <subcellularLocation>
        <location evidence="1">Membrane</location>
        <topology evidence="1">Multi-pass membrane protein</topology>
    </subcellularLocation>
</comment>
<dbReference type="InterPro" id="IPR002549">
    <property type="entry name" value="AI-2E-like"/>
</dbReference>
<evidence type="ECO:0000313" key="7">
    <source>
        <dbReference type="EMBL" id="GGB27632.1"/>
    </source>
</evidence>
<evidence type="ECO:0000256" key="6">
    <source>
        <dbReference type="SAM" id="Phobius"/>
    </source>
</evidence>
<keyword evidence="3 6" id="KW-0812">Transmembrane</keyword>
<accession>A0A9W5TTW6</accession>
<evidence type="ECO:0000256" key="4">
    <source>
        <dbReference type="ARBA" id="ARBA00022989"/>
    </source>
</evidence>
<reference evidence="7" key="1">
    <citation type="journal article" date="2014" name="Int. J. Syst. Evol. Microbiol.">
        <title>Complete genome sequence of Corynebacterium casei LMG S-19264T (=DSM 44701T), isolated from a smear-ripened cheese.</title>
        <authorList>
            <consortium name="US DOE Joint Genome Institute (JGI-PGF)"/>
            <person name="Walter F."/>
            <person name="Albersmeier A."/>
            <person name="Kalinowski J."/>
            <person name="Ruckert C."/>
        </authorList>
    </citation>
    <scope>NUCLEOTIDE SEQUENCE</scope>
    <source>
        <strain evidence="7">CGMCC 1.15454</strain>
    </source>
</reference>
<gene>
    <name evidence="7" type="ORF">GCM10011409_01150</name>
</gene>
<dbReference type="PANTHER" id="PTHR21716:SF68">
    <property type="entry name" value="TRANSPORT PROTEIN YTVI-RELATED"/>
    <property type="match status" value="1"/>
</dbReference>
<comment type="similarity">
    <text evidence="2">Belongs to the autoinducer-2 exporter (AI-2E) (TC 2.A.86) family.</text>
</comment>
<evidence type="ECO:0000256" key="1">
    <source>
        <dbReference type="ARBA" id="ARBA00004141"/>
    </source>
</evidence>
<evidence type="ECO:0000256" key="2">
    <source>
        <dbReference type="ARBA" id="ARBA00009773"/>
    </source>
</evidence>
<keyword evidence="4 6" id="KW-1133">Transmembrane helix</keyword>
<dbReference type="AlphaFoldDB" id="A0A9W5TTW6"/>
<dbReference type="NCBIfam" id="TIGR02872">
    <property type="entry name" value="spore_ytvI"/>
    <property type="match status" value="1"/>
</dbReference>
<dbReference type="PANTHER" id="PTHR21716">
    <property type="entry name" value="TRANSMEMBRANE PROTEIN"/>
    <property type="match status" value="1"/>
</dbReference>
<proteinExistence type="inferred from homology"/>
<comment type="caution">
    <text evidence="7">The sequence shown here is derived from an EMBL/GenBank/DDBJ whole genome shotgun (WGS) entry which is preliminary data.</text>
</comment>
<dbReference type="GO" id="GO:0016020">
    <property type="term" value="C:membrane"/>
    <property type="evidence" value="ECO:0007669"/>
    <property type="project" value="UniProtKB-SubCell"/>
</dbReference>
<feature type="transmembrane region" description="Helical" evidence="6">
    <location>
        <begin position="255"/>
        <end position="281"/>
    </location>
</feature>
<dbReference type="Proteomes" id="UP000621492">
    <property type="component" value="Unassembled WGS sequence"/>
</dbReference>
<feature type="transmembrane region" description="Helical" evidence="6">
    <location>
        <begin position="335"/>
        <end position="353"/>
    </location>
</feature>
<name>A0A9W5TTW6_9BACI</name>
<evidence type="ECO:0000256" key="5">
    <source>
        <dbReference type="ARBA" id="ARBA00023136"/>
    </source>
</evidence>
<dbReference type="Pfam" id="PF01594">
    <property type="entry name" value="AI-2E_transport"/>
    <property type="match status" value="1"/>
</dbReference>
<feature type="transmembrane region" description="Helical" evidence="6">
    <location>
        <begin position="226"/>
        <end position="248"/>
    </location>
</feature>
<organism evidence="7 8">
    <name type="scientific">Lentibacillus populi</name>
    <dbReference type="NCBI Taxonomy" id="1827502"/>
    <lineage>
        <taxon>Bacteria</taxon>
        <taxon>Bacillati</taxon>
        <taxon>Bacillota</taxon>
        <taxon>Bacilli</taxon>
        <taxon>Bacillales</taxon>
        <taxon>Bacillaceae</taxon>
        <taxon>Lentibacillus</taxon>
    </lineage>
</organism>
<evidence type="ECO:0000256" key="3">
    <source>
        <dbReference type="ARBA" id="ARBA00022692"/>
    </source>
</evidence>
<feature type="transmembrane region" description="Helical" evidence="6">
    <location>
        <begin position="32"/>
        <end position="50"/>
    </location>
</feature>
<keyword evidence="5 6" id="KW-0472">Membrane</keyword>
<evidence type="ECO:0000313" key="8">
    <source>
        <dbReference type="Proteomes" id="UP000621492"/>
    </source>
</evidence>
<dbReference type="EMBL" id="BMJD01000001">
    <property type="protein sequence ID" value="GGB27632.1"/>
    <property type="molecule type" value="Genomic_DNA"/>
</dbReference>
<dbReference type="GO" id="GO:0055085">
    <property type="term" value="P:transmembrane transport"/>
    <property type="evidence" value="ECO:0007669"/>
    <property type="project" value="TreeGrafter"/>
</dbReference>
<sequence length="368" mass="41443">MYKQRIFQVMRLFLVVAVILSAYFFLKYTMVYLYPIIVAIILSFMFNPVVTFMEKKGRLPRAIAVAAVMIGFFTVIISSIILIITEIIQGTTYLAEIIPAHFITFITYIENFLETEVLPLYHKIASFFHTLDPDQQQAIQQNIQQLASEIASSGTAILQHLLLKIPAALRMLPTSFAILTFIVLATFFITKDWFSLKQTFQKLIPLNARDSGREVWNHLKHALSGFFKAQIILITITGITIFVGLQLIRIDHALTIAFIAAAVDLFPYIGTGIIFIPWIIYLFLTENYSMTISLSILYMVIIVGRQFLEPKLLSASIGVNPLAVLIAVFLGMQVWGVFGLIIAPIVLVLLNALQQSGVFRQLGLFIKG</sequence>
<feature type="transmembrane region" description="Helical" evidence="6">
    <location>
        <begin position="287"/>
        <end position="305"/>
    </location>
</feature>
<dbReference type="RefSeq" id="WP_088050845.1">
    <property type="nucleotide sequence ID" value="NZ_BMJD01000001.1"/>
</dbReference>
<dbReference type="InterPro" id="IPR014227">
    <property type="entry name" value="YtvI-like"/>
</dbReference>
<feature type="transmembrane region" description="Helical" evidence="6">
    <location>
        <begin position="167"/>
        <end position="189"/>
    </location>
</feature>
<keyword evidence="8" id="KW-1185">Reference proteome</keyword>
<reference evidence="7" key="2">
    <citation type="submission" date="2020-09" db="EMBL/GenBank/DDBJ databases">
        <authorList>
            <person name="Sun Q."/>
            <person name="Zhou Y."/>
        </authorList>
    </citation>
    <scope>NUCLEOTIDE SEQUENCE</scope>
    <source>
        <strain evidence="7">CGMCC 1.15454</strain>
    </source>
</reference>
<feature type="transmembrane region" description="Helical" evidence="6">
    <location>
        <begin position="62"/>
        <end position="84"/>
    </location>
</feature>
<protein>
    <submittedName>
        <fullName evidence="7">Sporulation integral membrane protein YtvI</fullName>
    </submittedName>
</protein>